<dbReference type="PROSITE" id="PS51318">
    <property type="entry name" value="TAT"/>
    <property type="match status" value="1"/>
</dbReference>
<organism evidence="2 3">
    <name type="scientific">Metallococcus carri</name>
    <dbReference type="NCBI Taxonomy" id="1656884"/>
    <lineage>
        <taxon>Bacteria</taxon>
        <taxon>Bacillati</taxon>
        <taxon>Actinomycetota</taxon>
        <taxon>Actinomycetes</taxon>
        <taxon>Micrococcales</taxon>
        <taxon>Dermacoccaceae</taxon>
        <taxon>Metallococcus</taxon>
    </lineage>
</organism>
<evidence type="ECO:0000313" key="2">
    <source>
        <dbReference type="EMBL" id="NHN56953.1"/>
    </source>
</evidence>
<comment type="caution">
    <text evidence="2">The sequence shown here is derived from an EMBL/GenBank/DDBJ whole genome shotgun (WGS) entry which is preliminary data.</text>
</comment>
<feature type="region of interest" description="Disordered" evidence="1">
    <location>
        <begin position="511"/>
        <end position="589"/>
    </location>
</feature>
<feature type="compositionally biased region" description="Basic residues" evidence="1">
    <location>
        <begin position="579"/>
        <end position="589"/>
    </location>
</feature>
<reference evidence="2" key="1">
    <citation type="submission" date="2020-03" db="EMBL/GenBank/DDBJ databases">
        <title>Draft sequencing of Calidifontibacter sp. DB0510.</title>
        <authorList>
            <person name="Kim D.-U."/>
        </authorList>
    </citation>
    <scope>NUCLEOTIDE SEQUENCE</scope>
    <source>
        <strain evidence="2">DB0510</strain>
    </source>
</reference>
<protein>
    <submittedName>
        <fullName evidence="2">Twin-arginine translocation signal domain-containing protein</fullName>
    </submittedName>
</protein>
<dbReference type="NCBIfam" id="TIGR01409">
    <property type="entry name" value="TAT_signal_seq"/>
    <property type="match status" value="1"/>
</dbReference>
<feature type="compositionally biased region" description="Basic residues" evidence="1">
    <location>
        <begin position="472"/>
        <end position="481"/>
    </location>
</feature>
<name>A0A967B3P0_9MICO</name>
<accession>A0A967B3P0</accession>
<dbReference type="GO" id="GO:0005975">
    <property type="term" value="P:carbohydrate metabolic process"/>
    <property type="evidence" value="ECO:0007669"/>
    <property type="project" value="InterPro"/>
</dbReference>
<feature type="region of interest" description="Disordered" evidence="1">
    <location>
        <begin position="467"/>
        <end position="488"/>
    </location>
</feature>
<sequence length="589" mass="62472">MISRRHLLQGTAVAAGAAVTTWGGVDAAQAAPGRLTNLAHLRFLLDEVPLRADAVHTTWQVAQRPVARAPWTYADALPGGGWKRVGGGSYDPVTGHWGQGAYNADDIARAAVVFVRDWETTGSAQSRSDAVELLRTLTFLQDASGPYAGLVVLWLQADGTLTPSAQPTELPDPSDSDESYWVARLLWALGEAYAAFRTRDPAFAGFLRERFLLALGALEQRSLSRYGRWDIADDVRVPSWLIQDGADATAEAVLGLAAFATVDPQPRVRTALSQYAEGVAAMGSGGTGTWPFGAVLPWTHSQSLWHAWGGEAPQALCRASAVLGDGGLRQAALADVGSFTPVLLASRGPYNAWSPMPGEAQIAYGAEGRVSGLLAAADLTGSAGFLQLGGLAGGWFFGANPSGRPAYDPATGATVDGIEFDGRVNPNSGAESTIHGLLAMLALDAHPTAAALARSITGYDCAGAAGSGGGVRRARRRRSRGHATVGLDGRGQLVSGRVCRCATRRFGARAGHRSRWRVGASGDRAAGRRPGHEHLHRDRRSRSAPPARHARQWWAAPDRRGRDRRIVATVPPPDPTATRHSRGRDHHDR</sequence>
<evidence type="ECO:0000256" key="1">
    <source>
        <dbReference type="SAM" id="MobiDB-lite"/>
    </source>
</evidence>
<dbReference type="RefSeq" id="WP_166197705.1">
    <property type="nucleotide sequence ID" value="NZ_JAAOIV010000011.1"/>
</dbReference>
<dbReference type="InterPro" id="IPR019546">
    <property type="entry name" value="TAT_signal_bac_arc"/>
</dbReference>
<dbReference type="SUPFAM" id="SSF48208">
    <property type="entry name" value="Six-hairpin glycosidases"/>
    <property type="match status" value="1"/>
</dbReference>
<proteinExistence type="predicted"/>
<dbReference type="InterPro" id="IPR006311">
    <property type="entry name" value="TAT_signal"/>
</dbReference>
<feature type="compositionally biased region" description="Basic and acidic residues" evidence="1">
    <location>
        <begin position="557"/>
        <end position="566"/>
    </location>
</feature>
<dbReference type="AlphaFoldDB" id="A0A967B3P0"/>
<dbReference type="EMBL" id="JAAOIV010000011">
    <property type="protein sequence ID" value="NHN56953.1"/>
    <property type="molecule type" value="Genomic_DNA"/>
</dbReference>
<evidence type="ECO:0000313" key="3">
    <source>
        <dbReference type="Proteomes" id="UP000744769"/>
    </source>
</evidence>
<keyword evidence="3" id="KW-1185">Reference proteome</keyword>
<gene>
    <name evidence="2" type="ORF">G9U51_14370</name>
</gene>
<dbReference type="Proteomes" id="UP000744769">
    <property type="component" value="Unassembled WGS sequence"/>
</dbReference>
<dbReference type="InterPro" id="IPR008928">
    <property type="entry name" value="6-hairpin_glycosidase_sf"/>
</dbReference>